<evidence type="ECO:0000313" key="4">
    <source>
        <dbReference type="Proteomes" id="UP000283509"/>
    </source>
</evidence>
<feature type="transmembrane region" description="Helical" evidence="1">
    <location>
        <begin position="188"/>
        <end position="209"/>
    </location>
</feature>
<comment type="caution">
    <text evidence="3">The sequence shown here is derived from an EMBL/GenBank/DDBJ whole genome shotgun (WGS) entry which is preliminary data.</text>
</comment>
<sequence length="414" mass="44827">PNFSLYTFLLLLSLGPLLSLFRRCSLVSSLSLVRFSLLLSASSFLPRFPSSFGRSFFCSLSFSPLLGPFIFSLPLPPCSPNFSPSHSPTSSLPSFPPAPLPLCLLSPLILSRSYTSLRSLLSSEKSPTRSFPPSTSPYCLLPSLLLLSPVLSLPIRVHHDSLCHFSFFPPHLFPLSRVSLFSSFSPRVLLSLLFPPLPVPFLCSVLSALSRLRPTCPPPASLLFSLSLSLSVPLLFFQRFSPLLSPRHSLLSLSLLSGLRLSLSLVASLSLSLLGLSLSLSLSASLSSFSRLPSLLSVFSLSLSGFLSLLLFSLLRSGFLSLFSPWHVGILISLLFSLILPCLSLSLLSLRFSLFSLSSGLSLFFLSRFISLSLSFSRGSLSLASLSLSPGFLSRSSLAYFSLLVSGFSLSLSR</sequence>
<evidence type="ECO:0000256" key="2">
    <source>
        <dbReference type="SAM" id="SignalP"/>
    </source>
</evidence>
<keyword evidence="1" id="KW-0472">Membrane</keyword>
<dbReference type="Proteomes" id="UP000283509">
    <property type="component" value="Unassembled WGS sequence"/>
</dbReference>
<keyword evidence="1" id="KW-1133">Transmembrane helix</keyword>
<feature type="non-terminal residue" evidence="3">
    <location>
        <position position="1"/>
    </location>
</feature>
<feature type="signal peptide" evidence="2">
    <location>
        <begin position="1"/>
        <end position="19"/>
    </location>
</feature>
<dbReference type="EMBL" id="QCYY01002858">
    <property type="protein sequence ID" value="ROT67059.1"/>
    <property type="molecule type" value="Genomic_DNA"/>
</dbReference>
<evidence type="ECO:0000313" key="3">
    <source>
        <dbReference type="EMBL" id="ROT67059.1"/>
    </source>
</evidence>
<organism evidence="3 4">
    <name type="scientific">Penaeus vannamei</name>
    <name type="common">Whiteleg shrimp</name>
    <name type="synonym">Litopenaeus vannamei</name>
    <dbReference type="NCBI Taxonomy" id="6689"/>
    <lineage>
        <taxon>Eukaryota</taxon>
        <taxon>Metazoa</taxon>
        <taxon>Ecdysozoa</taxon>
        <taxon>Arthropoda</taxon>
        <taxon>Crustacea</taxon>
        <taxon>Multicrustacea</taxon>
        <taxon>Malacostraca</taxon>
        <taxon>Eumalacostraca</taxon>
        <taxon>Eucarida</taxon>
        <taxon>Decapoda</taxon>
        <taxon>Dendrobranchiata</taxon>
        <taxon>Penaeoidea</taxon>
        <taxon>Penaeidae</taxon>
        <taxon>Penaeus</taxon>
    </lineage>
</organism>
<reference evidence="3 4" key="2">
    <citation type="submission" date="2019-01" db="EMBL/GenBank/DDBJ databases">
        <title>The decoding of complex shrimp genome reveals the adaptation for benthos swimmer, frequently molting mechanism and breeding impact on genome.</title>
        <authorList>
            <person name="Sun Y."/>
            <person name="Gao Y."/>
            <person name="Yu Y."/>
        </authorList>
    </citation>
    <scope>NUCLEOTIDE SEQUENCE [LARGE SCALE GENOMIC DNA]</scope>
    <source>
        <tissue evidence="3">Muscle</tissue>
    </source>
</reference>
<feature type="transmembrane region" description="Helical" evidence="1">
    <location>
        <begin position="392"/>
        <end position="412"/>
    </location>
</feature>
<evidence type="ECO:0000256" key="1">
    <source>
        <dbReference type="SAM" id="Phobius"/>
    </source>
</evidence>
<proteinExistence type="predicted"/>
<feature type="transmembrane region" description="Helical" evidence="1">
    <location>
        <begin position="326"/>
        <end position="347"/>
    </location>
</feature>
<gene>
    <name evidence="3" type="ORF">C7M84_014879</name>
</gene>
<feature type="chain" id="PRO_5018677693" evidence="2">
    <location>
        <begin position="20"/>
        <end position="414"/>
    </location>
</feature>
<keyword evidence="2" id="KW-0732">Signal</keyword>
<feature type="transmembrane region" description="Helical" evidence="1">
    <location>
        <begin position="294"/>
        <end position="314"/>
    </location>
</feature>
<accession>A0A3R7LXE2</accession>
<keyword evidence="4" id="KW-1185">Reference proteome</keyword>
<keyword evidence="1" id="KW-0812">Transmembrane</keyword>
<feature type="transmembrane region" description="Helical" evidence="1">
    <location>
        <begin position="221"/>
        <end position="241"/>
    </location>
</feature>
<reference evidence="3 4" key="1">
    <citation type="submission" date="2018-04" db="EMBL/GenBank/DDBJ databases">
        <authorList>
            <person name="Zhang X."/>
            <person name="Yuan J."/>
            <person name="Li F."/>
            <person name="Xiang J."/>
        </authorList>
    </citation>
    <scope>NUCLEOTIDE SEQUENCE [LARGE SCALE GENOMIC DNA]</scope>
    <source>
        <tissue evidence="3">Muscle</tissue>
    </source>
</reference>
<name>A0A3R7LXE2_PENVA</name>
<dbReference type="AlphaFoldDB" id="A0A3R7LXE2"/>
<protein>
    <submittedName>
        <fullName evidence="3">Uncharacterized protein</fullName>
    </submittedName>
</protein>
<feature type="non-terminal residue" evidence="3">
    <location>
        <position position="414"/>
    </location>
</feature>
<feature type="transmembrane region" description="Helical" evidence="1">
    <location>
        <begin position="354"/>
        <end position="372"/>
    </location>
</feature>
<feature type="transmembrane region" description="Helical" evidence="1">
    <location>
        <begin position="261"/>
        <end position="282"/>
    </location>
</feature>